<organism evidence="2 3">
    <name type="scientific">Tistrella mobilis</name>
    <dbReference type="NCBI Taxonomy" id="171437"/>
    <lineage>
        <taxon>Bacteria</taxon>
        <taxon>Pseudomonadati</taxon>
        <taxon>Pseudomonadota</taxon>
        <taxon>Alphaproteobacteria</taxon>
        <taxon>Geminicoccales</taxon>
        <taxon>Geminicoccaceae</taxon>
        <taxon>Tistrella</taxon>
    </lineage>
</organism>
<evidence type="ECO:0000313" key="3">
    <source>
        <dbReference type="Proteomes" id="UP000075787"/>
    </source>
</evidence>
<dbReference type="SUPFAM" id="SSF55729">
    <property type="entry name" value="Acyl-CoA N-acyltransferases (Nat)"/>
    <property type="match status" value="1"/>
</dbReference>
<dbReference type="Proteomes" id="UP000075787">
    <property type="component" value="Unassembled WGS sequence"/>
</dbReference>
<dbReference type="Gene3D" id="3.40.630.30">
    <property type="match status" value="1"/>
</dbReference>
<dbReference type="AlphaFoldDB" id="A0A162KXG2"/>
<accession>A0A162KXG2</accession>
<dbReference type="RefSeq" id="WP_062764164.1">
    <property type="nucleotide sequence ID" value="NZ_CP121043.1"/>
</dbReference>
<dbReference type="InterPro" id="IPR016181">
    <property type="entry name" value="Acyl_CoA_acyltransferase"/>
</dbReference>
<dbReference type="OrthoDB" id="8453373at2"/>
<dbReference type="EMBL" id="LPZR01000156">
    <property type="protein sequence ID" value="KYO52386.1"/>
    <property type="molecule type" value="Genomic_DNA"/>
</dbReference>
<dbReference type="PROSITE" id="PS51186">
    <property type="entry name" value="GNAT"/>
    <property type="match status" value="1"/>
</dbReference>
<proteinExistence type="predicted"/>
<protein>
    <recommendedName>
        <fullName evidence="1">N-acetyltransferase domain-containing protein</fullName>
    </recommendedName>
</protein>
<dbReference type="InterPro" id="IPR000182">
    <property type="entry name" value="GNAT_dom"/>
</dbReference>
<evidence type="ECO:0000259" key="1">
    <source>
        <dbReference type="PROSITE" id="PS51186"/>
    </source>
</evidence>
<reference evidence="2 3" key="1">
    <citation type="submission" date="2015-12" db="EMBL/GenBank/DDBJ databases">
        <title>Genome sequence of Tistrella mobilis MCCC 1A02139.</title>
        <authorList>
            <person name="Lu L."/>
            <person name="Lai Q."/>
            <person name="Shao Z."/>
            <person name="Qian P."/>
        </authorList>
    </citation>
    <scope>NUCLEOTIDE SEQUENCE [LARGE SCALE GENOMIC DNA]</scope>
    <source>
        <strain evidence="2 3">MCCC 1A02139</strain>
    </source>
</reference>
<dbReference type="Pfam" id="PF00583">
    <property type="entry name" value="Acetyltransf_1"/>
    <property type="match status" value="1"/>
</dbReference>
<sequence length="274" mass="28283">MAPTEPAPLTPDALDDCRALSTAAGWNQTAADWMTFFRSGTVFGITEGGRPVATGAVIAHGPKVAWIGMVLVRDDRRGGGLGTRILKVCLDHCRAQGLLPVLDATPAGERVYRPLGFLPWFGLTRWDGTGGGQAAGGVRSVGPADLPRIAEADAAALGAPRAELLARLAASDAPALIADTGSGFALGRPGRIATQIGPVVAEDESTAARLIEAAIAAVSGPVIIDLADHHAGLADQLRARGFTPRRPFLRMALHHPAPVGNPLHLYAAAGPEFG</sequence>
<dbReference type="CDD" id="cd04301">
    <property type="entry name" value="NAT_SF"/>
    <property type="match status" value="1"/>
</dbReference>
<dbReference type="InterPro" id="IPR041496">
    <property type="entry name" value="YitH/HolE_GNAT"/>
</dbReference>
<dbReference type="InterPro" id="IPR052729">
    <property type="entry name" value="Acyl/Acetyltrans_Enzymes"/>
</dbReference>
<name>A0A162KXG2_9PROT</name>
<dbReference type="GeneID" id="97239357"/>
<dbReference type="GO" id="GO:0016747">
    <property type="term" value="F:acyltransferase activity, transferring groups other than amino-acyl groups"/>
    <property type="evidence" value="ECO:0007669"/>
    <property type="project" value="InterPro"/>
</dbReference>
<dbReference type="PANTHER" id="PTHR47237:SF2">
    <property type="entry name" value="BLL4206 PROTEIN"/>
    <property type="match status" value="1"/>
</dbReference>
<comment type="caution">
    <text evidence="2">The sequence shown here is derived from an EMBL/GenBank/DDBJ whole genome shotgun (WGS) entry which is preliminary data.</text>
</comment>
<evidence type="ECO:0000313" key="2">
    <source>
        <dbReference type="EMBL" id="KYO52386.1"/>
    </source>
</evidence>
<dbReference type="Gene3D" id="3.40.630.90">
    <property type="match status" value="1"/>
</dbReference>
<dbReference type="PANTHER" id="PTHR47237">
    <property type="entry name" value="SLL0310 PROTEIN"/>
    <property type="match status" value="1"/>
</dbReference>
<dbReference type="Pfam" id="PF18014">
    <property type="entry name" value="Acetyltransf_18"/>
    <property type="match status" value="1"/>
</dbReference>
<gene>
    <name evidence="2" type="ORF">AUP44_05205</name>
</gene>
<feature type="domain" description="N-acetyltransferase" evidence="1">
    <location>
        <begin position="4"/>
        <end position="145"/>
    </location>
</feature>